<comment type="subcellular location">
    <subcellularLocation>
        <location evidence="1">Membrane</location>
        <topology evidence="1">Single-pass type I membrane protein</topology>
    </subcellularLocation>
</comment>
<protein>
    <recommendedName>
        <fullName evidence="9">Ig-like domain-containing protein</fullName>
    </recommendedName>
</protein>
<evidence type="ECO:0000313" key="10">
    <source>
        <dbReference type="Ensembl" id="ENSXETP00000079267"/>
    </source>
</evidence>
<dbReference type="InterPro" id="IPR003599">
    <property type="entry name" value="Ig_sub"/>
</dbReference>
<evidence type="ECO:0000256" key="4">
    <source>
        <dbReference type="ARBA" id="ARBA00022989"/>
    </source>
</evidence>
<evidence type="ECO:0000259" key="9">
    <source>
        <dbReference type="PROSITE" id="PS50835"/>
    </source>
</evidence>
<dbReference type="InterPro" id="IPR000920">
    <property type="entry name" value="Myelin_P0-rel"/>
</dbReference>
<dbReference type="PANTHER" id="PTHR13869">
    <property type="entry name" value="MYELIN P0 RELATED"/>
    <property type="match status" value="1"/>
</dbReference>
<dbReference type="InterPro" id="IPR007110">
    <property type="entry name" value="Ig-like_dom"/>
</dbReference>
<keyword evidence="8" id="KW-0393">Immunoglobulin domain</keyword>
<dbReference type="InParanoid" id="A0A6I8RDU4"/>
<dbReference type="PANTHER" id="PTHR13869:SF42">
    <property type="match status" value="1"/>
</dbReference>
<keyword evidence="6" id="KW-1015">Disulfide bond</keyword>
<organism evidence="10">
    <name type="scientific">Xenopus tropicalis</name>
    <name type="common">Western clawed frog</name>
    <name type="synonym">Silurana tropicalis</name>
    <dbReference type="NCBI Taxonomy" id="8364"/>
    <lineage>
        <taxon>Eukaryota</taxon>
        <taxon>Metazoa</taxon>
        <taxon>Chordata</taxon>
        <taxon>Craniata</taxon>
        <taxon>Vertebrata</taxon>
        <taxon>Euteleostomi</taxon>
        <taxon>Amphibia</taxon>
        <taxon>Batrachia</taxon>
        <taxon>Anura</taxon>
        <taxon>Pipoidea</taxon>
        <taxon>Pipidae</taxon>
        <taxon>Xenopodinae</taxon>
        <taxon>Xenopus</taxon>
        <taxon>Silurana</taxon>
    </lineage>
</organism>
<dbReference type="GO" id="GO:0016020">
    <property type="term" value="C:membrane"/>
    <property type="evidence" value="ECO:0007669"/>
    <property type="project" value="UniProtKB-SubCell"/>
</dbReference>
<dbReference type="SMART" id="SM00409">
    <property type="entry name" value="IG"/>
    <property type="match status" value="1"/>
</dbReference>
<dbReference type="Ensembl" id="ENSXETT00000087905">
    <property type="protein sequence ID" value="ENSXETP00000079267"/>
    <property type="gene ID" value="ENSXETG00000035897"/>
</dbReference>
<evidence type="ECO:0000256" key="7">
    <source>
        <dbReference type="ARBA" id="ARBA00023180"/>
    </source>
</evidence>
<evidence type="ECO:0000256" key="1">
    <source>
        <dbReference type="ARBA" id="ARBA00004479"/>
    </source>
</evidence>
<reference evidence="10" key="2">
    <citation type="submission" date="2020-05" db="UniProtKB">
        <authorList>
            <consortium name="Ensembl"/>
        </authorList>
    </citation>
    <scope>IDENTIFICATION</scope>
</reference>
<dbReference type="InterPro" id="IPR013106">
    <property type="entry name" value="Ig_V-set"/>
</dbReference>
<evidence type="ECO:0000256" key="3">
    <source>
        <dbReference type="ARBA" id="ARBA00022729"/>
    </source>
</evidence>
<dbReference type="Pfam" id="PF07686">
    <property type="entry name" value="V-set"/>
    <property type="match status" value="1"/>
</dbReference>
<dbReference type="PROSITE" id="PS50835">
    <property type="entry name" value="IG_LIKE"/>
    <property type="match status" value="1"/>
</dbReference>
<name>A0A6I8RDU4_XENTR</name>
<evidence type="ECO:0000256" key="6">
    <source>
        <dbReference type="ARBA" id="ARBA00023157"/>
    </source>
</evidence>
<reference evidence="10" key="1">
    <citation type="journal article" date="2010" name="Science">
        <title>The genome of the Western clawed frog Xenopus tropicalis.</title>
        <authorList>
            <person name="Hellsten U."/>
            <person name="Harland R.M."/>
            <person name="Gilchrist M.J."/>
            <person name="Hendrix D."/>
            <person name="Jurka J."/>
            <person name="Kapitonov V."/>
            <person name="Ovcharenko I."/>
            <person name="Putnam N.H."/>
            <person name="Shu S."/>
            <person name="Taher L."/>
            <person name="Blitz I.L."/>
            <person name="Blumberg B."/>
            <person name="Dichmann D.S."/>
            <person name="Dubchak I."/>
            <person name="Amaya E."/>
            <person name="Detter J.C."/>
            <person name="Fletcher R."/>
            <person name="Gerhard D.S."/>
            <person name="Goodstein D."/>
            <person name="Graves T."/>
            <person name="Grigoriev I.V."/>
            <person name="Grimwood J."/>
            <person name="Kawashima T."/>
            <person name="Lindquist E."/>
            <person name="Lucas S.M."/>
            <person name="Mead P.E."/>
            <person name="Mitros T."/>
            <person name="Ogino H."/>
            <person name="Ohta Y."/>
            <person name="Poliakov A.V."/>
            <person name="Pollet N."/>
            <person name="Robert J."/>
            <person name="Salamov A."/>
            <person name="Sater A.K."/>
            <person name="Schmutz J."/>
            <person name="Terry A."/>
            <person name="Vize P.D."/>
            <person name="Warren W.C."/>
            <person name="Wells D."/>
            <person name="Wills A."/>
            <person name="Wilson R.K."/>
            <person name="Zimmerman L.B."/>
            <person name="Zorn A.M."/>
            <person name="Grainger R."/>
            <person name="Grammer T."/>
            <person name="Khokha M.K."/>
            <person name="Richardson P.M."/>
            <person name="Rokhsar D.S."/>
        </authorList>
    </citation>
    <scope>NUCLEOTIDE SEQUENCE [LARGE SCALE GENOMIC DNA]</scope>
    <source>
        <strain evidence="10">Nigerian</strain>
    </source>
</reference>
<evidence type="ECO:0000256" key="8">
    <source>
        <dbReference type="ARBA" id="ARBA00023319"/>
    </source>
</evidence>
<evidence type="ECO:0000256" key="5">
    <source>
        <dbReference type="ARBA" id="ARBA00023136"/>
    </source>
</evidence>
<dbReference type="InterPro" id="IPR013783">
    <property type="entry name" value="Ig-like_fold"/>
</dbReference>
<dbReference type="SUPFAM" id="SSF48726">
    <property type="entry name" value="Immunoglobulin"/>
    <property type="match status" value="1"/>
</dbReference>
<feature type="domain" description="Ig-like" evidence="9">
    <location>
        <begin position="49"/>
        <end position="147"/>
    </location>
</feature>
<keyword evidence="7" id="KW-0325">Glycoprotein</keyword>
<sequence>LFLLLPCNWRSPKPDLDFLLLSAIVIPTGSCYLNSMTMHQPPFIPALVGDTVTIPCHFSISAKKKIQNMSLSSVQWSFSTWSSFCGTDIYNSATGAVGSDYKGRMSLAGEGGASIQIKHVGLSDSGWYCCRSQNIVKQYIEHTQELTGSRPTLGEGARADEDGCVRLAKEDGSPLDQQVLLHCGLRVRKVGDPCCLVYGGSWVVLQWLQLSSA</sequence>
<keyword evidence="5" id="KW-0472">Membrane</keyword>
<dbReference type="InterPro" id="IPR036179">
    <property type="entry name" value="Ig-like_dom_sf"/>
</dbReference>
<accession>A0A6I8RDU4</accession>
<keyword evidence="4" id="KW-1133">Transmembrane helix</keyword>
<keyword evidence="2" id="KW-0812">Transmembrane</keyword>
<evidence type="ECO:0000256" key="2">
    <source>
        <dbReference type="ARBA" id="ARBA00022692"/>
    </source>
</evidence>
<keyword evidence="3" id="KW-0732">Signal</keyword>
<dbReference type="Gene3D" id="2.60.40.10">
    <property type="entry name" value="Immunoglobulins"/>
    <property type="match status" value="1"/>
</dbReference>
<proteinExistence type="predicted"/>
<dbReference type="AlphaFoldDB" id="A0A6I8RDU4"/>
<dbReference type="Bgee" id="ENSXETG00000035897">
    <property type="expression patterns" value="Expressed in liver and 6 other cell types or tissues"/>
</dbReference>